<keyword evidence="1" id="KW-0547">Nucleotide-binding</keyword>
<name>A0ABN1ICU3_9GAMM</name>
<dbReference type="SMART" id="SM00487">
    <property type="entry name" value="DEXDc"/>
    <property type="match status" value="1"/>
</dbReference>
<dbReference type="PROSITE" id="PS51194">
    <property type="entry name" value="HELICASE_CTER"/>
    <property type="match status" value="1"/>
</dbReference>
<comment type="caution">
    <text evidence="8">The sequence shown here is derived from an EMBL/GenBank/DDBJ whole genome shotgun (WGS) entry which is preliminary data.</text>
</comment>
<evidence type="ECO:0000313" key="9">
    <source>
        <dbReference type="Proteomes" id="UP001501523"/>
    </source>
</evidence>
<dbReference type="InterPro" id="IPR014001">
    <property type="entry name" value="Helicase_ATP-bd"/>
</dbReference>
<dbReference type="NCBIfam" id="TIGR01967">
    <property type="entry name" value="DEAH_box_HrpA"/>
    <property type="match status" value="1"/>
</dbReference>
<gene>
    <name evidence="8" type="primary">hrpA</name>
    <name evidence="8" type="ORF">GCM10009105_06320</name>
</gene>
<dbReference type="InterPro" id="IPR010222">
    <property type="entry name" value="RNA_helicase_HrpA"/>
</dbReference>
<dbReference type="Proteomes" id="UP001501523">
    <property type="component" value="Unassembled WGS sequence"/>
</dbReference>
<dbReference type="SUPFAM" id="SSF52540">
    <property type="entry name" value="P-loop containing nucleoside triphosphate hydrolases"/>
    <property type="match status" value="1"/>
</dbReference>
<evidence type="ECO:0000259" key="6">
    <source>
        <dbReference type="PROSITE" id="PS51192"/>
    </source>
</evidence>
<reference evidence="8 9" key="1">
    <citation type="journal article" date="2019" name="Int. J. Syst. Evol. Microbiol.">
        <title>The Global Catalogue of Microorganisms (GCM) 10K type strain sequencing project: providing services to taxonomists for standard genome sequencing and annotation.</title>
        <authorList>
            <consortium name="The Broad Institute Genomics Platform"/>
            <consortium name="The Broad Institute Genome Sequencing Center for Infectious Disease"/>
            <person name="Wu L."/>
            <person name="Ma J."/>
        </authorList>
    </citation>
    <scope>NUCLEOTIDE SEQUENCE [LARGE SCALE GENOMIC DNA]</scope>
    <source>
        <strain evidence="8 9">JCM 15421</strain>
    </source>
</reference>
<dbReference type="CDD" id="cd18791">
    <property type="entry name" value="SF2_C_RHA"/>
    <property type="match status" value="1"/>
</dbReference>
<dbReference type="InterPro" id="IPR001650">
    <property type="entry name" value="Helicase_C-like"/>
</dbReference>
<evidence type="ECO:0000256" key="5">
    <source>
        <dbReference type="SAM" id="MobiDB-lite"/>
    </source>
</evidence>
<dbReference type="Pfam" id="PF07717">
    <property type="entry name" value="OB_NTP_bind"/>
    <property type="match status" value="1"/>
</dbReference>
<dbReference type="InterPro" id="IPR024590">
    <property type="entry name" value="HrpA_C"/>
</dbReference>
<dbReference type="Gene3D" id="3.40.50.300">
    <property type="entry name" value="P-loop containing nucleotide triphosphate hydrolases"/>
    <property type="match status" value="2"/>
</dbReference>
<keyword evidence="4" id="KW-0067">ATP-binding</keyword>
<evidence type="ECO:0000256" key="2">
    <source>
        <dbReference type="ARBA" id="ARBA00022801"/>
    </source>
</evidence>
<evidence type="ECO:0000256" key="3">
    <source>
        <dbReference type="ARBA" id="ARBA00022806"/>
    </source>
</evidence>
<dbReference type="InterPro" id="IPR048333">
    <property type="entry name" value="HA2_WH"/>
</dbReference>
<dbReference type="InterPro" id="IPR027417">
    <property type="entry name" value="P-loop_NTPase"/>
</dbReference>
<dbReference type="Pfam" id="PF21010">
    <property type="entry name" value="HA2_C"/>
    <property type="match status" value="1"/>
</dbReference>
<dbReference type="Pfam" id="PF04408">
    <property type="entry name" value="WHD_HA2"/>
    <property type="match status" value="1"/>
</dbReference>
<dbReference type="SMART" id="SM00847">
    <property type="entry name" value="HA2"/>
    <property type="match status" value="1"/>
</dbReference>
<sequence length="1375" mass="152830">MPDLQSLRNALDTVMARDFGRLLARWRRLAATRPAPSSGEIDALRAAIAASASRRTARAARMPEIRIDESLPIATRADEIVELIRARQVVVLAGETGSGKTTQLPKLCLAAGRGMAGLIGCTQPRRIAARSVARRVASELGSEVGKLVGFQVRFTDQVSDESLVKFMTDGILLAETQSDPWLNAYDTIILDEAHERSLNIDFLLGYLKRLLAKRGDLKLIVTSATIDTSRFAKHFGDAPVVEVEGRTYPVEVRWRKWGQSHFSGEDAGATDSRKRRNDSDPISLAEQIVATTDEITQEDPRGDVLVFLPGEREIRDAHLALSRRKYRETEVLALYARLSATEQDRVFKPGPQRRIVLATNVAETSLTVPRIRYVVDTGTARVKRYSPRNQLERLHIEPISQAAADQRKGRCGRVGPGVCFRLYAEDDYAQRVRYTEPEILRSSLAGVILRMLALKLGDPADFPFVEAPSERALGDGYRRLAELGAIEEDKRLTDIGRTLAKLPIDVALGRMLVEAQSRGALRELLILTAFLSIQDPRERPADARQQADAAHAEFADPKSDFIGVLKLWTAYASAHEEFTQSKLRDWCQAHFLSFLRMREWRELHRQLLLVTDELGWAAHAPSPPTAVPSGERAGMGGRGAKSAKAANRGARSQPTSLAVPAKTARRDNPRPSPPHPTVSPNGEAVGGEGFNAQAYEAVHRCLLSGWPTQVGLKDERGQYRSTRERKFSIFPGSSVAKAPPQWLLAGQILDLQKVYGMLCARVEPAWIEQQAAHLVRKSWRDAHWSRKRGAVVAFEQVTLFGLTLVEKRAVQFGQQDPKLAHTIFVTEALARNDIDARADFVRANARVLTEAREIEAKRRRSGLVRSDEELVAFFAGKLPADIHTSAALDAWYRKATPTEQAALHWSLADVLGESPGIGARDFPAQFEVAGHALRLSYRFVPGDAADGVTLQVPLALVNAVSAPRCEWLVPGLLPEKVAEAIRGLPKALRRNFVPAPDFARAFAEAEAPRDEPLLGALARYLQRVTGVVIGAADFAGIELPPHLAMNFRIIADHGRDEQGKTLVESRDLAAIQAQWTGAARVAFSRRADIELTREEVDSFDVEDIPDSIVSTGGLTAFPALVDLGESVALRVFERHDEALAEHRRGVERLLRRALADKLKQARRQLPLNNALALKWTPLGSAEALRGDLIEAALRERLAAHDLDIRRRGDFEHAKDAIARELFPAAVEHLALAETIIAAYAELRPLLEPPLMGFARANYDDLREQLDELLFPGFLREVDKARLAQFPRYLKAMRLRAERLRQDPARDQARMLALQGYWRDYLKLRAERGGEDAELAELRWLVEELRVSTFAQELRTAEPVSPKRLAKLVETLKPRK</sequence>
<proteinExistence type="predicted"/>
<evidence type="ECO:0000259" key="7">
    <source>
        <dbReference type="PROSITE" id="PS51194"/>
    </source>
</evidence>
<dbReference type="PANTHER" id="PTHR18934">
    <property type="entry name" value="ATP-DEPENDENT RNA HELICASE"/>
    <property type="match status" value="1"/>
</dbReference>
<organism evidence="8 9">
    <name type="scientific">Dokdonella soli</name>
    <dbReference type="NCBI Taxonomy" id="529810"/>
    <lineage>
        <taxon>Bacteria</taxon>
        <taxon>Pseudomonadati</taxon>
        <taxon>Pseudomonadota</taxon>
        <taxon>Gammaproteobacteria</taxon>
        <taxon>Lysobacterales</taxon>
        <taxon>Rhodanobacteraceae</taxon>
        <taxon>Dokdonella</taxon>
    </lineage>
</organism>
<dbReference type="InterPro" id="IPR011709">
    <property type="entry name" value="DEAD-box_helicase_OB_fold"/>
</dbReference>
<dbReference type="SMART" id="SM00382">
    <property type="entry name" value="AAA"/>
    <property type="match status" value="1"/>
</dbReference>
<dbReference type="GO" id="GO:0004386">
    <property type="term" value="F:helicase activity"/>
    <property type="evidence" value="ECO:0007669"/>
    <property type="project" value="UniProtKB-KW"/>
</dbReference>
<keyword evidence="3 8" id="KW-0347">Helicase</keyword>
<protein>
    <submittedName>
        <fullName evidence="8">ATP-dependent RNA helicase HrpA</fullName>
    </submittedName>
</protein>
<dbReference type="InterPro" id="IPR007502">
    <property type="entry name" value="Helicase-assoc_dom"/>
</dbReference>
<dbReference type="SMART" id="SM00490">
    <property type="entry name" value="HELICc"/>
    <property type="match status" value="1"/>
</dbReference>
<accession>A0ABN1ICU3</accession>
<dbReference type="Pfam" id="PF11898">
    <property type="entry name" value="DUF3418"/>
    <property type="match status" value="1"/>
</dbReference>
<dbReference type="InterPro" id="IPR003593">
    <property type="entry name" value="AAA+_ATPase"/>
</dbReference>
<evidence type="ECO:0000313" key="8">
    <source>
        <dbReference type="EMBL" id="GAA0707520.1"/>
    </source>
</evidence>
<dbReference type="Gene3D" id="1.20.120.1080">
    <property type="match status" value="1"/>
</dbReference>
<keyword evidence="9" id="KW-1185">Reference proteome</keyword>
<feature type="region of interest" description="Disordered" evidence="5">
    <location>
        <begin position="263"/>
        <end position="282"/>
    </location>
</feature>
<dbReference type="RefSeq" id="WP_343787082.1">
    <property type="nucleotide sequence ID" value="NZ_BAAAEU010000003.1"/>
</dbReference>
<evidence type="ECO:0000256" key="1">
    <source>
        <dbReference type="ARBA" id="ARBA00022741"/>
    </source>
</evidence>
<evidence type="ECO:0000256" key="4">
    <source>
        <dbReference type="ARBA" id="ARBA00022840"/>
    </source>
</evidence>
<dbReference type="PANTHER" id="PTHR18934:SF99">
    <property type="entry name" value="ATP-DEPENDENT RNA HELICASE DHX37-RELATED"/>
    <property type="match status" value="1"/>
</dbReference>
<feature type="region of interest" description="Disordered" evidence="5">
    <location>
        <begin position="621"/>
        <end position="686"/>
    </location>
</feature>
<dbReference type="EMBL" id="BAAAEU010000003">
    <property type="protein sequence ID" value="GAA0707520.1"/>
    <property type="molecule type" value="Genomic_DNA"/>
</dbReference>
<dbReference type="PROSITE" id="PS51192">
    <property type="entry name" value="HELICASE_ATP_BIND_1"/>
    <property type="match status" value="1"/>
</dbReference>
<feature type="domain" description="Helicase C-terminal" evidence="7">
    <location>
        <begin position="283"/>
        <end position="455"/>
    </location>
</feature>
<keyword evidence="2" id="KW-0378">Hydrolase</keyword>
<dbReference type="Pfam" id="PF00271">
    <property type="entry name" value="Helicase_C"/>
    <property type="match status" value="1"/>
</dbReference>
<feature type="domain" description="Helicase ATP-binding" evidence="6">
    <location>
        <begin position="81"/>
        <end position="244"/>
    </location>
</feature>